<dbReference type="Proteomes" id="UP000066737">
    <property type="component" value="Chromosome I"/>
</dbReference>
<gene>
    <name evidence="1" type="ORF">HHUB_1103</name>
</gene>
<dbReference type="KEGG" id="hhb:Hhub_1103"/>
<reference evidence="2" key="1">
    <citation type="journal article" date="2016" name="Environ. Microbiol.">
        <title>The complete genome of a viable archaeum isolated from 123-million-year-old rock salt.</title>
        <authorList>
            <person name="Jaakkola S.T."/>
            <person name="Pfeiffer F."/>
            <person name="Ravantti J.J."/>
            <person name="Guo Q."/>
            <person name="Liu Y."/>
            <person name="Chen X."/>
            <person name="Ma H."/>
            <person name="Yang C."/>
            <person name="Oksanen H.M."/>
            <person name="Bamford D.H."/>
        </authorList>
    </citation>
    <scope>NUCLEOTIDE SEQUENCE</scope>
    <source>
        <strain evidence="2">JI20-1</strain>
    </source>
</reference>
<keyword evidence="2" id="KW-1185">Reference proteome</keyword>
<organism evidence="1 2">
    <name type="scientific">Halobacterium hubeiense</name>
    <dbReference type="NCBI Taxonomy" id="1407499"/>
    <lineage>
        <taxon>Archaea</taxon>
        <taxon>Methanobacteriati</taxon>
        <taxon>Methanobacteriota</taxon>
        <taxon>Stenosarchaea group</taxon>
        <taxon>Halobacteria</taxon>
        <taxon>Halobacteriales</taxon>
        <taxon>Halobacteriaceae</taxon>
        <taxon>Halobacterium</taxon>
    </lineage>
</organism>
<protein>
    <submittedName>
        <fullName evidence="1">Uncharacterized protein</fullName>
    </submittedName>
</protein>
<dbReference type="AlphaFoldDB" id="A0A0U5GZG8"/>
<sequence>MRSLASGTDIAVVAPPRESVTVWVSCASVMVCEHRASSVLTSSHP</sequence>
<proteinExistence type="predicted"/>
<accession>A0A0U5GZG8</accession>
<evidence type="ECO:0000313" key="1">
    <source>
        <dbReference type="EMBL" id="CQH45060.1"/>
    </source>
</evidence>
<dbReference type="EMBL" id="LN831302">
    <property type="protein sequence ID" value="CQH45060.1"/>
    <property type="molecule type" value="Genomic_DNA"/>
</dbReference>
<evidence type="ECO:0000313" key="2">
    <source>
        <dbReference type="Proteomes" id="UP000066737"/>
    </source>
</evidence>
<dbReference type="STRING" id="1407499.HHUB_1103"/>
<name>A0A0U5GZG8_9EURY</name>